<dbReference type="PANTHER" id="PTHR48108">
    <property type="entry name" value="CBS DOMAIN-CONTAINING PROTEIN CBSX2, CHLOROPLASTIC"/>
    <property type="match status" value="1"/>
</dbReference>
<dbReference type="EMBL" id="LS423452">
    <property type="protein sequence ID" value="SPS05397.1"/>
    <property type="molecule type" value="Genomic_DNA"/>
</dbReference>
<dbReference type="PROSITE" id="PS51371">
    <property type="entry name" value="CBS"/>
    <property type="match status" value="2"/>
</dbReference>
<sequence>MPVSEICNREVVVIQKNESVVDAAKLMRKHHIGDVLVVEDRTGIRVPVGIVTDRDLVMEVLAVELDGACLTVEEIMEQEVVTIQEGTGIFEAIQYMRQKAVRRLPVVNNQGGLIGILTLDDILELLSEGLLSLSHLVKREQQKEEKIRS</sequence>
<dbReference type="AlphaFoldDB" id="A0A2X0QV81"/>
<dbReference type="EC" id="1.1.1.205" evidence="4"/>
<dbReference type="Pfam" id="PF00571">
    <property type="entry name" value="CBS"/>
    <property type="match status" value="2"/>
</dbReference>
<reference evidence="4" key="1">
    <citation type="submission" date="2018-05" db="EMBL/GenBank/DDBJ databases">
        <authorList>
            <person name="Lanie J.A."/>
            <person name="Ng W.-L."/>
            <person name="Kazmierczak K.M."/>
            <person name="Andrzejewski T.M."/>
            <person name="Davidsen T.M."/>
            <person name="Wayne K.J."/>
            <person name="Tettelin H."/>
            <person name="Glass J.I."/>
            <person name="Rusch D."/>
            <person name="Podicherti R."/>
            <person name="Tsui H.-C.T."/>
            <person name="Winkler M.E."/>
        </authorList>
    </citation>
    <scope>NUCLEOTIDE SEQUENCE</scope>
    <source>
        <strain evidence="4">KNB</strain>
    </source>
</reference>
<protein>
    <submittedName>
        <fullName evidence="4">Inosine-5'-monophosphate dehydrogenase</fullName>
        <ecNumber evidence="4">1.1.1.205</ecNumber>
    </submittedName>
</protein>
<accession>A0A2X0QV81</accession>
<evidence type="ECO:0000259" key="3">
    <source>
        <dbReference type="PROSITE" id="PS51371"/>
    </source>
</evidence>
<dbReference type="InterPro" id="IPR051462">
    <property type="entry name" value="CBS_domain-containing"/>
</dbReference>
<dbReference type="Gene3D" id="3.10.580.10">
    <property type="entry name" value="CBS-domain"/>
    <property type="match status" value="1"/>
</dbReference>
<dbReference type="SMART" id="SM00116">
    <property type="entry name" value="CBS"/>
    <property type="match status" value="2"/>
</dbReference>
<dbReference type="InterPro" id="IPR046342">
    <property type="entry name" value="CBS_dom_sf"/>
</dbReference>
<dbReference type="PANTHER" id="PTHR48108:SF26">
    <property type="entry name" value="CBS DOMAIN-CONTAINING PROTEIN DDB_G0289609"/>
    <property type="match status" value="1"/>
</dbReference>
<keyword evidence="4" id="KW-0560">Oxidoreductase</keyword>
<dbReference type="GO" id="GO:0003938">
    <property type="term" value="F:IMP dehydrogenase activity"/>
    <property type="evidence" value="ECO:0007669"/>
    <property type="project" value="UniProtKB-EC"/>
</dbReference>
<dbReference type="InterPro" id="IPR000644">
    <property type="entry name" value="CBS_dom"/>
</dbReference>
<evidence type="ECO:0000256" key="2">
    <source>
        <dbReference type="PROSITE-ProRule" id="PRU00703"/>
    </source>
</evidence>
<dbReference type="SUPFAM" id="SSF54631">
    <property type="entry name" value="CBS-domain pair"/>
    <property type="match status" value="1"/>
</dbReference>
<gene>
    <name evidence="4" type="ORF">NITFAB_0987</name>
</gene>
<dbReference type="CDD" id="cd17775">
    <property type="entry name" value="CBS_pair_bact_arch"/>
    <property type="match status" value="1"/>
</dbReference>
<organism evidence="4">
    <name type="scientific">Candidatus Nitrotoga fabula</name>
    <dbReference type="NCBI Taxonomy" id="2182327"/>
    <lineage>
        <taxon>Bacteria</taxon>
        <taxon>Pseudomonadati</taxon>
        <taxon>Pseudomonadota</taxon>
        <taxon>Betaproteobacteria</taxon>
        <taxon>Nitrosomonadales</taxon>
        <taxon>Gallionellaceae</taxon>
        <taxon>Candidatus Nitrotoga</taxon>
    </lineage>
</organism>
<evidence type="ECO:0000313" key="4">
    <source>
        <dbReference type="EMBL" id="SPS05397.1"/>
    </source>
</evidence>
<proteinExistence type="predicted"/>
<keyword evidence="1" id="KW-0677">Repeat</keyword>
<feature type="domain" description="CBS" evidence="3">
    <location>
        <begin position="7"/>
        <end position="67"/>
    </location>
</feature>
<keyword evidence="2" id="KW-0129">CBS domain</keyword>
<feature type="domain" description="CBS" evidence="3">
    <location>
        <begin position="76"/>
        <end position="133"/>
    </location>
</feature>
<evidence type="ECO:0000256" key="1">
    <source>
        <dbReference type="ARBA" id="ARBA00022737"/>
    </source>
</evidence>
<name>A0A2X0QV81_9PROT</name>